<proteinExistence type="predicted"/>
<dbReference type="PANTHER" id="PTHR43734">
    <property type="entry name" value="PHYTOENE DESATURASE"/>
    <property type="match status" value="1"/>
</dbReference>
<evidence type="ECO:0000313" key="5">
    <source>
        <dbReference type="EMBL" id="CAB4636126.1"/>
    </source>
</evidence>
<dbReference type="AlphaFoldDB" id="A0A6J6JH25"/>
<evidence type="ECO:0000256" key="1">
    <source>
        <dbReference type="ARBA" id="ARBA00004829"/>
    </source>
</evidence>
<comment type="pathway">
    <text evidence="1">Carotenoid biosynthesis.</text>
</comment>
<dbReference type="GO" id="GO:0016491">
    <property type="term" value="F:oxidoreductase activity"/>
    <property type="evidence" value="ECO:0007669"/>
    <property type="project" value="UniProtKB-KW"/>
</dbReference>
<dbReference type="InterPro" id="IPR014105">
    <property type="entry name" value="Carotenoid/retinoid_OxRdtase"/>
</dbReference>
<dbReference type="InterPro" id="IPR002937">
    <property type="entry name" value="Amino_oxidase"/>
</dbReference>
<evidence type="ECO:0000259" key="4">
    <source>
        <dbReference type="Pfam" id="PF01593"/>
    </source>
</evidence>
<dbReference type="SUPFAM" id="SSF51905">
    <property type="entry name" value="FAD/NAD(P)-binding domain"/>
    <property type="match status" value="1"/>
</dbReference>
<dbReference type="EMBL" id="CAEZVZ010000005">
    <property type="protein sequence ID" value="CAB4636126.1"/>
    <property type="molecule type" value="Genomic_DNA"/>
</dbReference>
<accession>A0A6J6JH25</accession>
<dbReference type="InterPro" id="IPR036188">
    <property type="entry name" value="FAD/NAD-bd_sf"/>
</dbReference>
<keyword evidence="2" id="KW-0125">Carotenoid biosynthesis</keyword>
<reference evidence="5" key="1">
    <citation type="submission" date="2020-05" db="EMBL/GenBank/DDBJ databases">
        <authorList>
            <person name="Chiriac C."/>
            <person name="Salcher M."/>
            <person name="Ghai R."/>
            <person name="Kavagutti S V."/>
        </authorList>
    </citation>
    <scope>NUCLEOTIDE SEQUENCE</scope>
</reference>
<dbReference type="Pfam" id="PF01593">
    <property type="entry name" value="Amino_oxidase"/>
    <property type="match status" value="1"/>
</dbReference>
<dbReference type="GO" id="GO:0016117">
    <property type="term" value="P:carotenoid biosynthetic process"/>
    <property type="evidence" value="ECO:0007669"/>
    <property type="project" value="UniProtKB-KW"/>
</dbReference>
<dbReference type="PANTHER" id="PTHR43734:SF1">
    <property type="entry name" value="PHYTOENE DESATURASE"/>
    <property type="match status" value="1"/>
</dbReference>
<sequence length="507" mass="55378">MNEKDVVIIGAGMGAMATAARLGKKGYRVRVFEAGDRHGGKCRTEWIGGYAFDTGPSLLTLPAVYRDLFQRTGDVLGRVVEMTPVDPSFDYRFHDGTSVKFANLSRKKTLDAITSSYGAAAAAQWDQIMRRAEAMWDVSREPFIESELKSVTSLFSRKTLLRDIFVIAPWKSIRGLSIKSPHLRKILDRYATYSGSDPRVAPAVLSSIAFVEEAFGAWHITGGIGKLGDALYQRCLDRGVTFEFNAHVDEITHADGVVTGIALADGRHIPAHTVVANADAGTIYSHLIKNPPRSVRTAQRAIEKMEPSLAGFSLLLGLKPSTEPQLEHHTILFPENYDDEFESIFNKKVPVEDPTIYICAPHDETMVAKAGHQAWFVLVNAPRHGADSFDWSDRVFAQQYAQKIIDRIEARGIKVRDRLDLLEIRTPADLEASVLAPGGSIYGTSSNGARSAFNRAKNRSPLHGLYCVGGSAHPGGGLPLVGLSAEIVAEAILTRDGGGQLSSLDRH</sequence>
<evidence type="ECO:0000256" key="3">
    <source>
        <dbReference type="ARBA" id="ARBA00023002"/>
    </source>
</evidence>
<name>A0A6J6JH25_9ZZZZ</name>
<gene>
    <name evidence="5" type="ORF">UFOPK2162_00069</name>
</gene>
<dbReference type="Gene3D" id="3.50.50.60">
    <property type="entry name" value="FAD/NAD(P)-binding domain"/>
    <property type="match status" value="2"/>
</dbReference>
<protein>
    <submittedName>
        <fullName evidence="5">Unannotated protein</fullName>
    </submittedName>
</protein>
<keyword evidence="3" id="KW-0560">Oxidoreductase</keyword>
<evidence type="ECO:0000256" key="2">
    <source>
        <dbReference type="ARBA" id="ARBA00022746"/>
    </source>
</evidence>
<dbReference type="NCBIfam" id="TIGR02734">
    <property type="entry name" value="crtI_fam"/>
    <property type="match status" value="1"/>
</dbReference>
<organism evidence="5">
    <name type="scientific">freshwater metagenome</name>
    <dbReference type="NCBI Taxonomy" id="449393"/>
    <lineage>
        <taxon>unclassified sequences</taxon>
        <taxon>metagenomes</taxon>
        <taxon>ecological metagenomes</taxon>
    </lineage>
</organism>
<feature type="domain" description="Amine oxidase" evidence="4">
    <location>
        <begin position="16"/>
        <end position="305"/>
    </location>
</feature>